<keyword evidence="1" id="KW-0812">Transmembrane</keyword>
<evidence type="ECO:0000256" key="2">
    <source>
        <dbReference type="SAM" id="SignalP"/>
    </source>
</evidence>
<dbReference type="Proteomes" id="UP001470230">
    <property type="component" value="Unassembled WGS sequence"/>
</dbReference>
<evidence type="ECO:0008006" key="5">
    <source>
        <dbReference type="Google" id="ProtNLM"/>
    </source>
</evidence>
<protein>
    <recommendedName>
        <fullName evidence="5">Right handed beta helix domain-containing protein</fullName>
    </recommendedName>
</protein>
<reference evidence="3 4" key="1">
    <citation type="submission" date="2024-04" db="EMBL/GenBank/DDBJ databases">
        <title>Tritrichomonas musculus Genome.</title>
        <authorList>
            <person name="Alves-Ferreira E."/>
            <person name="Grigg M."/>
            <person name="Lorenzi H."/>
            <person name="Galac M."/>
        </authorList>
    </citation>
    <scope>NUCLEOTIDE SEQUENCE [LARGE SCALE GENOMIC DNA]</scope>
    <source>
        <strain evidence="3 4">EAF2021</strain>
    </source>
</reference>
<organism evidence="3 4">
    <name type="scientific">Tritrichomonas musculus</name>
    <dbReference type="NCBI Taxonomy" id="1915356"/>
    <lineage>
        <taxon>Eukaryota</taxon>
        <taxon>Metamonada</taxon>
        <taxon>Parabasalia</taxon>
        <taxon>Tritrichomonadida</taxon>
        <taxon>Tritrichomonadidae</taxon>
        <taxon>Tritrichomonas</taxon>
    </lineage>
</organism>
<dbReference type="PANTHER" id="PTHR11319">
    <property type="entry name" value="G PROTEIN-COUPLED RECEPTOR-RELATED"/>
    <property type="match status" value="1"/>
</dbReference>
<dbReference type="EMBL" id="JAPFFF010000029">
    <property type="protein sequence ID" value="KAK8846047.1"/>
    <property type="molecule type" value="Genomic_DNA"/>
</dbReference>
<sequence>MFFVFLITFIFSIEDFVFPKEKSYFLESNETDCIYDRKFLNTFTSNSVVCLVKCVFKSIKSQSKGGALLISLRNNFGTQNFIDSCLFTECSSIEGGSIYLNMDRKATTKIINSKFIKNSAKSTSGAIYINSEITNNLQVLNCTLRSNSAAKSGGFIYFIEMNYSFENCIFSDNKLSNSQSDAKGGSIYCEHSDGLFTNCSFLNNYADSYYNSDGGAVSFLESKGWFFECTFRSNRVKAQIYKSKGGAISYVKKLVFLLTTINETIKKCNFYDNSCESYQESFGGAISSTAEIFSGVIKSNSTFSDVTFDSNSVKSLKQDSFGGAFYYGYIQHNTNIDQTVESRYLFDNTTFINNKACTNSSRSCGGAVSSSPQLRNQIMKYPNMSFINSNFINNFVYSSSQESTLLALGGAIHLNNTKGIIQNCTFNKNVAETFLSSFLIQNDEPQTLGGAVYLLDCTHEISDCLFVDNLGIGKSPKHVSTGRGGGLYVMGSNIDLYRSSFNNNTLIHYGHKFDIVCSIAGGAFCSDRTITSILDCIFFNNTATLQASEESSHLSAKIIGGAIFAWNKHVMECKNCTFKDNSANIPNHKENEFGGSLHLTDGNISFCTFENNVAYNGCDISFNQGIDTHLIINECFFIQNINKNHQIKSLFHFKMFSDTIHIFTNNKIFSNISTYLFDGKNGNEWLFENNCISPYNKEMFKSDEIIFLNSQKVQVQFEEAFKSSCEFESASQSIPIATQTQIMPTLTITQTQIMPTSTSAPASSLPSESNQTSDSLQKLKMINSIINLLIGILVFQVIIILLLIGMVLFFFVKKTNRNDENPLVSDI</sequence>
<evidence type="ECO:0000313" key="4">
    <source>
        <dbReference type="Proteomes" id="UP001470230"/>
    </source>
</evidence>
<keyword evidence="1" id="KW-1133">Transmembrane helix</keyword>
<comment type="caution">
    <text evidence="3">The sequence shown here is derived from an EMBL/GenBank/DDBJ whole genome shotgun (WGS) entry which is preliminary data.</text>
</comment>
<keyword evidence="4" id="KW-1185">Reference proteome</keyword>
<accession>A0ABR2HHD4</accession>
<name>A0ABR2HHD4_9EUKA</name>
<dbReference type="PANTHER" id="PTHR11319:SF35">
    <property type="entry name" value="OUTER MEMBRANE PROTEIN PMPC-RELATED"/>
    <property type="match status" value="1"/>
</dbReference>
<feature type="signal peptide" evidence="2">
    <location>
        <begin position="1"/>
        <end position="19"/>
    </location>
</feature>
<keyword evidence="1" id="KW-0472">Membrane</keyword>
<keyword evidence="2" id="KW-0732">Signal</keyword>
<feature type="chain" id="PRO_5045280086" description="Right handed beta helix domain-containing protein" evidence="2">
    <location>
        <begin position="20"/>
        <end position="827"/>
    </location>
</feature>
<dbReference type="InterPro" id="IPR011050">
    <property type="entry name" value="Pectin_lyase_fold/virulence"/>
</dbReference>
<evidence type="ECO:0000313" key="3">
    <source>
        <dbReference type="EMBL" id="KAK8846047.1"/>
    </source>
</evidence>
<proteinExistence type="predicted"/>
<feature type="transmembrane region" description="Helical" evidence="1">
    <location>
        <begin position="785"/>
        <end position="812"/>
    </location>
</feature>
<dbReference type="SUPFAM" id="SSF51126">
    <property type="entry name" value="Pectin lyase-like"/>
    <property type="match status" value="2"/>
</dbReference>
<gene>
    <name evidence="3" type="ORF">M9Y10_020048</name>
</gene>
<evidence type="ECO:0000256" key="1">
    <source>
        <dbReference type="SAM" id="Phobius"/>
    </source>
</evidence>